<evidence type="ECO:0000313" key="1">
    <source>
        <dbReference type="EMBL" id="AFZ35146.1"/>
    </source>
</evidence>
<dbReference type="PATRIC" id="fig|111780.3.peg.1647"/>
<dbReference type="AlphaFoldDB" id="K9XSU5"/>
<proteinExistence type="predicted"/>
<dbReference type="RefSeq" id="WP_015192817.1">
    <property type="nucleotide sequence ID" value="NC_019748.1"/>
</dbReference>
<sequence>MSYNFEIVGITPILTFFNYQQEVEVSPKRSKTYLGSYQCTLDSFIESTNIIPKKPEWDWDEVIETMVNFWLKHEDIIRHWKLEFDRCEQNNLLVARVANLNCLRAELEQIFGN</sequence>
<protein>
    <submittedName>
        <fullName evidence="1">Uncharacterized protein</fullName>
    </submittedName>
</protein>
<organism evidence="1 2">
    <name type="scientific">Stanieria cyanosphaera (strain ATCC 29371 / PCC 7437)</name>
    <dbReference type="NCBI Taxonomy" id="111780"/>
    <lineage>
        <taxon>Bacteria</taxon>
        <taxon>Bacillati</taxon>
        <taxon>Cyanobacteriota</taxon>
        <taxon>Cyanophyceae</taxon>
        <taxon>Pleurocapsales</taxon>
        <taxon>Dermocarpellaceae</taxon>
        <taxon>Stanieria</taxon>
    </lineage>
</organism>
<dbReference type="Proteomes" id="UP000010473">
    <property type="component" value="Chromosome"/>
</dbReference>
<reference evidence="2" key="1">
    <citation type="journal article" date="2013" name="Proc. Natl. Acad. Sci. U.S.A.">
        <title>Improving the coverage of the cyanobacterial phylum using diversity-driven genome sequencing.</title>
        <authorList>
            <person name="Shih P.M."/>
            <person name="Wu D."/>
            <person name="Latifi A."/>
            <person name="Axen S.D."/>
            <person name="Fewer D.P."/>
            <person name="Talla E."/>
            <person name="Calteau A."/>
            <person name="Cai F."/>
            <person name="Tandeau de Marsac N."/>
            <person name="Rippka R."/>
            <person name="Herdman M."/>
            <person name="Sivonen K."/>
            <person name="Coursin T."/>
            <person name="Laurent T."/>
            <person name="Goodwin L."/>
            <person name="Nolan M."/>
            <person name="Davenport K.W."/>
            <person name="Han C.S."/>
            <person name="Rubin E.M."/>
            <person name="Eisen J.A."/>
            <person name="Woyke T."/>
            <person name="Gugger M."/>
            <person name="Kerfeld C.A."/>
        </authorList>
    </citation>
    <scope>NUCLEOTIDE SEQUENCE [LARGE SCALE GENOMIC DNA]</scope>
    <source>
        <strain evidence="2">ATCC 29371 / PCC 7437</strain>
    </source>
</reference>
<accession>K9XSU5</accession>
<dbReference type="OrthoDB" id="560781at2"/>
<dbReference type="eggNOG" id="ENOG5032S9F">
    <property type="taxonomic scope" value="Bacteria"/>
</dbReference>
<dbReference type="HOGENOM" id="CLU_171014_0_0_3"/>
<dbReference type="EMBL" id="CP003653">
    <property type="protein sequence ID" value="AFZ35146.1"/>
    <property type="molecule type" value="Genomic_DNA"/>
</dbReference>
<name>K9XSU5_STAC7</name>
<keyword evidence="2" id="KW-1185">Reference proteome</keyword>
<gene>
    <name evidence="1" type="ordered locus">Sta7437_1580</name>
</gene>
<evidence type="ECO:0000313" key="2">
    <source>
        <dbReference type="Proteomes" id="UP000010473"/>
    </source>
</evidence>
<dbReference type="KEGG" id="scs:Sta7437_1580"/>
<dbReference type="STRING" id="111780.Sta7437_1580"/>